<evidence type="ECO:0000256" key="1">
    <source>
        <dbReference type="SAM" id="SignalP"/>
    </source>
</evidence>
<dbReference type="AlphaFoldDB" id="D2A072"/>
<keyword evidence="1" id="KW-0732">Signal</keyword>
<gene>
    <name evidence="2" type="primary">AUGUSTUS-3.0.2_08170</name>
    <name evidence="2" type="ORF">TcasGA2_TC008170</name>
</gene>
<protein>
    <submittedName>
        <fullName evidence="2">Uncharacterized protein</fullName>
    </submittedName>
</protein>
<evidence type="ECO:0000313" key="3">
    <source>
        <dbReference type="Proteomes" id="UP000007266"/>
    </source>
</evidence>
<sequence length="194" mass="20334">MTCKLIAVILCSAVFLKASTAAVETENDIARGLDAKGLLNSIAGNLMSRGYGATAPGGSQVVSLNLTNLLVLVLLKALIFAAGSLGTGTWKGGLGRSSEGEEQILTEDEVLLFLSYLTGSPGDNGCLQNVACQQPQQAKKYVSAGDMLLKATKMLALDPDRSYEYVLKEVEQAADVGLAGGDCARFRCGLNEKQ</sequence>
<dbReference type="PhylomeDB" id="D2A072"/>
<dbReference type="Proteomes" id="UP000007266">
    <property type="component" value="Linkage group 4"/>
</dbReference>
<accession>D2A072</accession>
<feature type="signal peptide" evidence="1">
    <location>
        <begin position="1"/>
        <end position="21"/>
    </location>
</feature>
<dbReference type="HOGENOM" id="CLU_106855_1_0_1"/>
<reference evidence="2 3" key="1">
    <citation type="journal article" date="2008" name="Nature">
        <title>The genome of the model beetle and pest Tribolium castaneum.</title>
        <authorList>
            <consortium name="Tribolium Genome Sequencing Consortium"/>
            <person name="Richards S."/>
            <person name="Gibbs R.A."/>
            <person name="Weinstock G.M."/>
            <person name="Brown S.J."/>
            <person name="Denell R."/>
            <person name="Beeman R.W."/>
            <person name="Gibbs R."/>
            <person name="Beeman R.W."/>
            <person name="Brown S.J."/>
            <person name="Bucher G."/>
            <person name="Friedrich M."/>
            <person name="Grimmelikhuijzen C.J."/>
            <person name="Klingler M."/>
            <person name="Lorenzen M."/>
            <person name="Richards S."/>
            <person name="Roth S."/>
            <person name="Schroder R."/>
            <person name="Tautz D."/>
            <person name="Zdobnov E.M."/>
            <person name="Muzny D."/>
            <person name="Gibbs R.A."/>
            <person name="Weinstock G.M."/>
            <person name="Attaway T."/>
            <person name="Bell S."/>
            <person name="Buhay C.J."/>
            <person name="Chandrabose M.N."/>
            <person name="Chavez D."/>
            <person name="Clerk-Blankenburg K.P."/>
            <person name="Cree A."/>
            <person name="Dao M."/>
            <person name="Davis C."/>
            <person name="Chacko J."/>
            <person name="Dinh H."/>
            <person name="Dugan-Rocha S."/>
            <person name="Fowler G."/>
            <person name="Garner T.T."/>
            <person name="Garnes J."/>
            <person name="Gnirke A."/>
            <person name="Hawes A."/>
            <person name="Hernandez J."/>
            <person name="Hines S."/>
            <person name="Holder M."/>
            <person name="Hume J."/>
            <person name="Jhangiani S.N."/>
            <person name="Joshi V."/>
            <person name="Khan Z.M."/>
            <person name="Jackson L."/>
            <person name="Kovar C."/>
            <person name="Kowis A."/>
            <person name="Lee S."/>
            <person name="Lewis L.R."/>
            <person name="Margolis J."/>
            <person name="Morgan M."/>
            <person name="Nazareth L.V."/>
            <person name="Nguyen N."/>
            <person name="Okwuonu G."/>
            <person name="Parker D."/>
            <person name="Richards S."/>
            <person name="Ruiz S.J."/>
            <person name="Santibanez J."/>
            <person name="Savard J."/>
            <person name="Scherer S.E."/>
            <person name="Schneider B."/>
            <person name="Sodergren E."/>
            <person name="Tautz D."/>
            <person name="Vattahil S."/>
            <person name="Villasana D."/>
            <person name="White C.S."/>
            <person name="Wright R."/>
            <person name="Park Y."/>
            <person name="Beeman R.W."/>
            <person name="Lord J."/>
            <person name="Oppert B."/>
            <person name="Lorenzen M."/>
            <person name="Brown S."/>
            <person name="Wang L."/>
            <person name="Savard J."/>
            <person name="Tautz D."/>
            <person name="Richards S."/>
            <person name="Weinstock G."/>
            <person name="Gibbs R.A."/>
            <person name="Liu Y."/>
            <person name="Worley K."/>
            <person name="Weinstock G."/>
            <person name="Elsik C.G."/>
            <person name="Reese J.T."/>
            <person name="Elhaik E."/>
            <person name="Landan G."/>
            <person name="Graur D."/>
            <person name="Arensburger P."/>
            <person name="Atkinson P."/>
            <person name="Beeman R.W."/>
            <person name="Beidler J."/>
            <person name="Brown S.J."/>
            <person name="Demuth J.P."/>
            <person name="Drury D.W."/>
            <person name="Du Y.Z."/>
            <person name="Fujiwara H."/>
            <person name="Lorenzen M."/>
            <person name="Maselli V."/>
            <person name="Osanai M."/>
            <person name="Park Y."/>
            <person name="Robertson H.M."/>
            <person name="Tu Z."/>
            <person name="Wang J.J."/>
            <person name="Wang S."/>
            <person name="Richards S."/>
            <person name="Song H."/>
            <person name="Zhang L."/>
            <person name="Sodergren E."/>
            <person name="Werner D."/>
            <person name="Stanke M."/>
            <person name="Morgenstern B."/>
            <person name="Solovyev V."/>
            <person name="Kosarev P."/>
            <person name="Brown G."/>
            <person name="Chen H.C."/>
            <person name="Ermolaeva O."/>
            <person name="Hlavina W."/>
            <person name="Kapustin Y."/>
            <person name="Kiryutin B."/>
            <person name="Kitts P."/>
            <person name="Maglott D."/>
            <person name="Pruitt K."/>
            <person name="Sapojnikov V."/>
            <person name="Souvorov A."/>
            <person name="Mackey A.J."/>
            <person name="Waterhouse R.M."/>
            <person name="Wyder S."/>
            <person name="Zdobnov E.M."/>
            <person name="Zdobnov E.M."/>
            <person name="Wyder S."/>
            <person name="Kriventseva E.V."/>
            <person name="Kadowaki T."/>
            <person name="Bork P."/>
            <person name="Aranda M."/>
            <person name="Bao R."/>
            <person name="Beermann A."/>
            <person name="Berns N."/>
            <person name="Bolognesi R."/>
            <person name="Bonneton F."/>
            <person name="Bopp D."/>
            <person name="Brown S.J."/>
            <person name="Bucher G."/>
            <person name="Butts T."/>
            <person name="Chaumot A."/>
            <person name="Denell R.E."/>
            <person name="Ferrier D.E."/>
            <person name="Friedrich M."/>
            <person name="Gordon C.M."/>
            <person name="Jindra M."/>
            <person name="Klingler M."/>
            <person name="Lan Q."/>
            <person name="Lattorff H.M."/>
            <person name="Laudet V."/>
            <person name="von Levetsow C."/>
            <person name="Liu Z."/>
            <person name="Lutz R."/>
            <person name="Lynch J.A."/>
            <person name="da Fonseca R.N."/>
            <person name="Posnien N."/>
            <person name="Reuter R."/>
            <person name="Roth S."/>
            <person name="Savard J."/>
            <person name="Schinko J.B."/>
            <person name="Schmitt C."/>
            <person name="Schoppmeier M."/>
            <person name="Schroder R."/>
            <person name="Shippy T.D."/>
            <person name="Simonnet F."/>
            <person name="Marques-Souza H."/>
            <person name="Tautz D."/>
            <person name="Tomoyasu Y."/>
            <person name="Trauner J."/>
            <person name="Van der Zee M."/>
            <person name="Vervoort M."/>
            <person name="Wittkopp N."/>
            <person name="Wimmer E.A."/>
            <person name="Yang X."/>
            <person name="Jones A.K."/>
            <person name="Sattelle D.B."/>
            <person name="Ebert P.R."/>
            <person name="Nelson D."/>
            <person name="Scott J.G."/>
            <person name="Beeman R.W."/>
            <person name="Muthukrishnan S."/>
            <person name="Kramer K.J."/>
            <person name="Arakane Y."/>
            <person name="Beeman R.W."/>
            <person name="Zhu Q."/>
            <person name="Hogenkamp D."/>
            <person name="Dixit R."/>
            <person name="Oppert B."/>
            <person name="Jiang H."/>
            <person name="Zou Z."/>
            <person name="Marshall J."/>
            <person name="Elpidina E."/>
            <person name="Vinokurov K."/>
            <person name="Oppert C."/>
            <person name="Zou Z."/>
            <person name="Evans J."/>
            <person name="Lu Z."/>
            <person name="Zhao P."/>
            <person name="Sumathipala N."/>
            <person name="Altincicek B."/>
            <person name="Vilcinskas A."/>
            <person name="Williams M."/>
            <person name="Hultmark D."/>
            <person name="Hetru C."/>
            <person name="Jiang H."/>
            <person name="Grimmelikhuijzen C.J."/>
            <person name="Hauser F."/>
            <person name="Cazzamali G."/>
            <person name="Williamson M."/>
            <person name="Park Y."/>
            <person name="Li B."/>
            <person name="Tanaka Y."/>
            <person name="Predel R."/>
            <person name="Neupert S."/>
            <person name="Schachtner J."/>
            <person name="Verleyen P."/>
            <person name="Raible F."/>
            <person name="Bork P."/>
            <person name="Friedrich M."/>
            <person name="Walden K.K."/>
            <person name="Robertson H.M."/>
            <person name="Angeli S."/>
            <person name="Foret S."/>
            <person name="Bucher G."/>
            <person name="Schuetz S."/>
            <person name="Maleszka R."/>
            <person name="Wimmer E.A."/>
            <person name="Beeman R.W."/>
            <person name="Lorenzen M."/>
            <person name="Tomoyasu Y."/>
            <person name="Miller S.C."/>
            <person name="Grossmann D."/>
            <person name="Bucher G."/>
        </authorList>
    </citation>
    <scope>NUCLEOTIDE SEQUENCE [LARGE SCALE GENOMIC DNA]</scope>
    <source>
        <strain evidence="2 3">Georgia GA2</strain>
    </source>
</reference>
<dbReference type="InParanoid" id="D2A072"/>
<name>D2A072_TRICA</name>
<feature type="chain" id="PRO_5003026951" evidence="1">
    <location>
        <begin position="22"/>
        <end position="194"/>
    </location>
</feature>
<dbReference type="OMA" id="GGMCFMM"/>
<dbReference type="eggNOG" id="ENOG502S7VZ">
    <property type="taxonomic scope" value="Eukaryota"/>
</dbReference>
<keyword evidence="3" id="KW-1185">Reference proteome</keyword>
<evidence type="ECO:0000313" key="2">
    <source>
        <dbReference type="EMBL" id="EFA02479.1"/>
    </source>
</evidence>
<dbReference type="EMBL" id="KQ971338">
    <property type="protein sequence ID" value="EFA02479.1"/>
    <property type="molecule type" value="Genomic_DNA"/>
</dbReference>
<proteinExistence type="predicted"/>
<reference evidence="2 3" key="2">
    <citation type="journal article" date="2010" name="Nucleic Acids Res.">
        <title>BeetleBase in 2010: revisions to provide comprehensive genomic information for Tribolium castaneum.</title>
        <authorList>
            <person name="Kim H.S."/>
            <person name="Murphy T."/>
            <person name="Xia J."/>
            <person name="Caragea D."/>
            <person name="Park Y."/>
            <person name="Beeman R.W."/>
            <person name="Lorenzen M.D."/>
            <person name="Butcher S."/>
            <person name="Manak J.R."/>
            <person name="Brown S.J."/>
        </authorList>
    </citation>
    <scope>GENOME REANNOTATION</scope>
    <source>
        <strain evidence="2 3">Georgia GA2</strain>
    </source>
</reference>
<organism evidence="2 3">
    <name type="scientific">Tribolium castaneum</name>
    <name type="common">Red flour beetle</name>
    <dbReference type="NCBI Taxonomy" id="7070"/>
    <lineage>
        <taxon>Eukaryota</taxon>
        <taxon>Metazoa</taxon>
        <taxon>Ecdysozoa</taxon>
        <taxon>Arthropoda</taxon>
        <taxon>Hexapoda</taxon>
        <taxon>Insecta</taxon>
        <taxon>Pterygota</taxon>
        <taxon>Neoptera</taxon>
        <taxon>Endopterygota</taxon>
        <taxon>Coleoptera</taxon>
        <taxon>Polyphaga</taxon>
        <taxon>Cucujiformia</taxon>
        <taxon>Tenebrionidae</taxon>
        <taxon>Tenebrionidae incertae sedis</taxon>
        <taxon>Tribolium</taxon>
    </lineage>
</organism>